<comment type="caution">
    <text evidence="1">The sequence shown here is derived from an EMBL/GenBank/DDBJ whole genome shotgun (WGS) entry which is preliminary data.</text>
</comment>
<reference evidence="1" key="1">
    <citation type="journal article" date="2021" name="Open Biol.">
        <title>Shared evolutionary footprints suggest mitochondrial oxidative damage underlies multiple complex I losses in fungi.</title>
        <authorList>
            <person name="Schikora-Tamarit M.A."/>
            <person name="Marcet-Houben M."/>
            <person name="Nosek J."/>
            <person name="Gabaldon T."/>
        </authorList>
    </citation>
    <scope>NUCLEOTIDE SEQUENCE</scope>
    <source>
        <strain evidence="1">CBS2887</strain>
    </source>
</reference>
<accession>A0A9P8TL97</accession>
<evidence type="ECO:0000313" key="2">
    <source>
        <dbReference type="Proteomes" id="UP000774326"/>
    </source>
</evidence>
<name>A0A9P8TL97_WICPI</name>
<protein>
    <submittedName>
        <fullName evidence="1">Uncharacterized protein</fullName>
    </submittedName>
</protein>
<keyword evidence="2" id="KW-1185">Reference proteome</keyword>
<evidence type="ECO:0000313" key="1">
    <source>
        <dbReference type="EMBL" id="KAH3683011.1"/>
    </source>
</evidence>
<dbReference type="EMBL" id="JAEUBG010003284">
    <property type="protein sequence ID" value="KAH3683011.1"/>
    <property type="molecule type" value="Genomic_DNA"/>
</dbReference>
<reference evidence="1" key="2">
    <citation type="submission" date="2021-01" db="EMBL/GenBank/DDBJ databases">
        <authorList>
            <person name="Schikora-Tamarit M.A."/>
        </authorList>
    </citation>
    <scope>NUCLEOTIDE SEQUENCE</scope>
    <source>
        <strain evidence="1">CBS2887</strain>
    </source>
</reference>
<sequence>MMQCTLQQSRQTDLDADLAAVLANVANLDLRTCLPDALEATGAKELDDCVSSSGVGVGGSGFFRSTNAKDVRTVLFGSVVLCPQLLSISNPDEQSISRRCSSAGPNLFFLP</sequence>
<dbReference type="AlphaFoldDB" id="A0A9P8TL97"/>
<gene>
    <name evidence="1" type="ORF">WICPIJ_006015</name>
</gene>
<proteinExistence type="predicted"/>
<dbReference type="Proteomes" id="UP000774326">
    <property type="component" value="Unassembled WGS sequence"/>
</dbReference>
<organism evidence="1 2">
    <name type="scientific">Wickerhamomyces pijperi</name>
    <name type="common">Yeast</name>
    <name type="synonym">Pichia pijperi</name>
    <dbReference type="NCBI Taxonomy" id="599730"/>
    <lineage>
        <taxon>Eukaryota</taxon>
        <taxon>Fungi</taxon>
        <taxon>Dikarya</taxon>
        <taxon>Ascomycota</taxon>
        <taxon>Saccharomycotina</taxon>
        <taxon>Saccharomycetes</taxon>
        <taxon>Phaffomycetales</taxon>
        <taxon>Wickerhamomycetaceae</taxon>
        <taxon>Wickerhamomyces</taxon>
    </lineage>
</organism>